<protein>
    <submittedName>
        <fullName evidence="2">Uncharacterized protein</fullName>
    </submittedName>
</protein>
<name>A0ABT8RF65_9BACT</name>
<evidence type="ECO:0000313" key="3">
    <source>
        <dbReference type="Proteomes" id="UP001168528"/>
    </source>
</evidence>
<evidence type="ECO:0000256" key="1">
    <source>
        <dbReference type="SAM" id="Phobius"/>
    </source>
</evidence>
<dbReference type="EMBL" id="JAUKPO010000035">
    <property type="protein sequence ID" value="MDO1450752.1"/>
    <property type="molecule type" value="Genomic_DNA"/>
</dbReference>
<evidence type="ECO:0000313" key="2">
    <source>
        <dbReference type="EMBL" id="MDO1450752.1"/>
    </source>
</evidence>
<dbReference type="RefSeq" id="WP_302041550.1">
    <property type="nucleotide sequence ID" value="NZ_JAUKPO010000035.1"/>
</dbReference>
<gene>
    <name evidence="2" type="ORF">Q0590_31050</name>
</gene>
<keyword evidence="1" id="KW-1133">Transmembrane helix</keyword>
<dbReference type="Proteomes" id="UP001168528">
    <property type="component" value="Unassembled WGS sequence"/>
</dbReference>
<organism evidence="2 3">
    <name type="scientific">Rhodocytophaga aerolata</name>
    <dbReference type="NCBI Taxonomy" id="455078"/>
    <lineage>
        <taxon>Bacteria</taxon>
        <taxon>Pseudomonadati</taxon>
        <taxon>Bacteroidota</taxon>
        <taxon>Cytophagia</taxon>
        <taxon>Cytophagales</taxon>
        <taxon>Rhodocytophagaceae</taxon>
        <taxon>Rhodocytophaga</taxon>
    </lineage>
</organism>
<accession>A0ABT8RF65</accession>
<proteinExistence type="predicted"/>
<sequence length="197" mass="22461">MLEALSWSQFATFMVAIILLYYFIILIIYYRIEITNLYLKLYGRFFRQNIIEENTSSPILVRSDDKPHTSNSLLKTSKIDPASDDSLVLNTSVGFSNKHPLSYPVSENDRAHPVPLPGSTVIDIPLEAEHLSDAIVDIPLYEDPAMDAEEFIQLFQNGIEGFSSEKRHELENTALYQELFMVNMKENSSEIDAIFSC</sequence>
<reference evidence="2" key="1">
    <citation type="submission" date="2023-07" db="EMBL/GenBank/DDBJ databases">
        <title>The genome sequence of Rhodocytophaga aerolata KACC 12507.</title>
        <authorList>
            <person name="Zhang X."/>
        </authorList>
    </citation>
    <scope>NUCLEOTIDE SEQUENCE</scope>
    <source>
        <strain evidence="2">KACC 12507</strain>
    </source>
</reference>
<keyword evidence="1" id="KW-0472">Membrane</keyword>
<feature type="transmembrane region" description="Helical" evidence="1">
    <location>
        <begin position="6"/>
        <end position="30"/>
    </location>
</feature>
<keyword evidence="1" id="KW-0812">Transmembrane</keyword>
<comment type="caution">
    <text evidence="2">The sequence shown here is derived from an EMBL/GenBank/DDBJ whole genome shotgun (WGS) entry which is preliminary data.</text>
</comment>
<keyword evidence="3" id="KW-1185">Reference proteome</keyword>